<dbReference type="EMBL" id="BLIN01000007">
    <property type="protein sequence ID" value="GFE11638.1"/>
    <property type="molecule type" value="Genomic_DNA"/>
</dbReference>
<dbReference type="Proteomes" id="UP000435837">
    <property type="component" value="Unassembled WGS sequence"/>
</dbReference>
<protein>
    <recommendedName>
        <fullName evidence="3">IrrE N-terminal-like domain-containing protein</fullName>
    </recommendedName>
</protein>
<gene>
    <name evidence="1" type="ORF">Scani_79060</name>
</gene>
<sequence>MGLLRLTGEMRLLRKRCERQLADLPIPSPFSLLGLVGEIEAVRGGEIHLVPVSDAHGDMRTACGLRVTVERLNSTFILYRPRPTPNQTEHVIIHEIAHLWFGHGKSLTPEEEEQLLPPLFQAFLADVRRGGPVIHQARAHYDSHEERQAEFSASLIKRLARKRATPGTDLISVMEASLTHPLAPPRERLP</sequence>
<proteinExistence type="predicted"/>
<reference evidence="1 2" key="1">
    <citation type="submission" date="2019-12" db="EMBL/GenBank/DDBJ databases">
        <title>Whole genome shotgun sequence of Streptomyces caniferus NBRC 15389.</title>
        <authorList>
            <person name="Ichikawa N."/>
            <person name="Kimura A."/>
            <person name="Kitahashi Y."/>
            <person name="Komaki H."/>
            <person name="Tamura T."/>
        </authorList>
    </citation>
    <scope>NUCLEOTIDE SEQUENCE [LARGE SCALE GENOMIC DNA]</scope>
    <source>
        <strain evidence="1 2">NBRC 15389</strain>
    </source>
</reference>
<name>A0A640SKL6_9ACTN</name>
<accession>A0A640SKL6</accession>
<comment type="caution">
    <text evidence="1">The sequence shown here is derived from an EMBL/GenBank/DDBJ whole genome shotgun (WGS) entry which is preliminary data.</text>
</comment>
<evidence type="ECO:0000313" key="2">
    <source>
        <dbReference type="Proteomes" id="UP000435837"/>
    </source>
</evidence>
<evidence type="ECO:0000313" key="1">
    <source>
        <dbReference type="EMBL" id="GFE11638.1"/>
    </source>
</evidence>
<dbReference type="AlphaFoldDB" id="A0A640SKL6"/>
<evidence type="ECO:0008006" key="3">
    <source>
        <dbReference type="Google" id="ProtNLM"/>
    </source>
</evidence>
<organism evidence="1 2">
    <name type="scientific">Streptomyces caniferus</name>
    <dbReference type="NCBI Taxonomy" id="285557"/>
    <lineage>
        <taxon>Bacteria</taxon>
        <taxon>Bacillati</taxon>
        <taxon>Actinomycetota</taxon>
        <taxon>Actinomycetes</taxon>
        <taxon>Kitasatosporales</taxon>
        <taxon>Streptomycetaceae</taxon>
        <taxon>Streptomyces</taxon>
    </lineage>
</organism>